<dbReference type="InterPro" id="IPR001647">
    <property type="entry name" value="HTH_TetR"/>
</dbReference>
<protein>
    <submittedName>
        <fullName evidence="6">AcrR family transcriptional regulator</fullName>
    </submittedName>
</protein>
<dbReference type="SUPFAM" id="SSF48498">
    <property type="entry name" value="Tetracyclin repressor-like, C-terminal domain"/>
    <property type="match status" value="1"/>
</dbReference>
<gene>
    <name evidence="6" type="ORF">J2Y69_002871</name>
</gene>
<evidence type="ECO:0000313" key="6">
    <source>
        <dbReference type="EMBL" id="MDR6868257.1"/>
    </source>
</evidence>
<dbReference type="InterPro" id="IPR009057">
    <property type="entry name" value="Homeodomain-like_sf"/>
</dbReference>
<dbReference type="Pfam" id="PF21993">
    <property type="entry name" value="TetR_C_13_2"/>
    <property type="match status" value="1"/>
</dbReference>
<feature type="DNA-binding region" description="H-T-H motif" evidence="4">
    <location>
        <begin position="28"/>
        <end position="47"/>
    </location>
</feature>
<comment type="caution">
    <text evidence="6">The sequence shown here is derived from an EMBL/GenBank/DDBJ whole genome shotgun (WGS) entry which is preliminary data.</text>
</comment>
<evidence type="ECO:0000256" key="2">
    <source>
        <dbReference type="ARBA" id="ARBA00023125"/>
    </source>
</evidence>
<proteinExistence type="predicted"/>
<sequence>MAKPPTTREAVISVLAEAFREHGYEGASMAILQDATGLGRGSLYHFFPGGKEEMAAAVLADIRTWFDERVFAPLRAASAAVDADGARQGVRAMFDEVDGYFRSGRRVCLPGMFAVGRERDRFDEAVRGYFAEWIDALTAALDATGTPEPRAHAVQLVATVQGGITLARALNDPGAFDITVTAARAPLDV</sequence>
<keyword evidence="2 4" id="KW-0238">DNA-binding</keyword>
<organism evidence="6 7">
    <name type="scientific">Microbacterium resistens</name>
    <dbReference type="NCBI Taxonomy" id="156977"/>
    <lineage>
        <taxon>Bacteria</taxon>
        <taxon>Bacillati</taxon>
        <taxon>Actinomycetota</taxon>
        <taxon>Actinomycetes</taxon>
        <taxon>Micrococcales</taxon>
        <taxon>Microbacteriaceae</taxon>
        <taxon>Microbacterium</taxon>
    </lineage>
</organism>
<name>A0ABU1SF65_9MICO</name>
<evidence type="ECO:0000256" key="1">
    <source>
        <dbReference type="ARBA" id="ARBA00023015"/>
    </source>
</evidence>
<feature type="domain" description="HTH tetR-type" evidence="5">
    <location>
        <begin position="5"/>
        <end position="65"/>
    </location>
</feature>
<dbReference type="RefSeq" id="WP_310021878.1">
    <property type="nucleotide sequence ID" value="NZ_JAVDUM010000013.1"/>
</dbReference>
<evidence type="ECO:0000259" key="5">
    <source>
        <dbReference type="PROSITE" id="PS50977"/>
    </source>
</evidence>
<dbReference type="EMBL" id="JAVDUM010000013">
    <property type="protein sequence ID" value="MDR6868257.1"/>
    <property type="molecule type" value="Genomic_DNA"/>
</dbReference>
<keyword evidence="3" id="KW-0804">Transcription</keyword>
<accession>A0ABU1SF65</accession>
<dbReference type="SUPFAM" id="SSF46689">
    <property type="entry name" value="Homeodomain-like"/>
    <property type="match status" value="1"/>
</dbReference>
<dbReference type="Pfam" id="PF00440">
    <property type="entry name" value="TetR_N"/>
    <property type="match status" value="1"/>
</dbReference>
<evidence type="ECO:0000256" key="4">
    <source>
        <dbReference type="PROSITE-ProRule" id="PRU00335"/>
    </source>
</evidence>
<evidence type="ECO:0000313" key="7">
    <source>
        <dbReference type="Proteomes" id="UP001259347"/>
    </source>
</evidence>
<dbReference type="PANTHER" id="PTHR47506">
    <property type="entry name" value="TRANSCRIPTIONAL REGULATORY PROTEIN"/>
    <property type="match status" value="1"/>
</dbReference>
<dbReference type="Proteomes" id="UP001259347">
    <property type="component" value="Unassembled WGS sequence"/>
</dbReference>
<dbReference type="PROSITE" id="PS50977">
    <property type="entry name" value="HTH_TETR_2"/>
    <property type="match status" value="1"/>
</dbReference>
<keyword evidence="1" id="KW-0805">Transcription regulation</keyword>
<dbReference type="PANTHER" id="PTHR47506:SF1">
    <property type="entry name" value="HTH-TYPE TRANSCRIPTIONAL REGULATOR YJDC"/>
    <property type="match status" value="1"/>
</dbReference>
<keyword evidence="7" id="KW-1185">Reference proteome</keyword>
<dbReference type="InterPro" id="IPR054156">
    <property type="entry name" value="YxaF_TetR_C"/>
</dbReference>
<reference evidence="6 7" key="1">
    <citation type="submission" date="2023-07" db="EMBL/GenBank/DDBJ databases">
        <title>Sorghum-associated microbial communities from plants grown in Nebraska, USA.</title>
        <authorList>
            <person name="Schachtman D."/>
        </authorList>
    </citation>
    <scope>NUCLEOTIDE SEQUENCE [LARGE SCALE GENOMIC DNA]</scope>
    <source>
        <strain evidence="6 7">2980</strain>
    </source>
</reference>
<evidence type="ECO:0000256" key="3">
    <source>
        <dbReference type="ARBA" id="ARBA00023163"/>
    </source>
</evidence>
<dbReference type="Gene3D" id="1.10.357.10">
    <property type="entry name" value="Tetracycline Repressor, domain 2"/>
    <property type="match status" value="1"/>
</dbReference>
<dbReference type="InterPro" id="IPR036271">
    <property type="entry name" value="Tet_transcr_reg_TetR-rel_C_sf"/>
</dbReference>